<protein>
    <submittedName>
        <fullName evidence="3">Copper-containing nitrite reductase</fullName>
    </submittedName>
</protein>
<keyword evidence="2" id="KW-1185">Reference proteome</keyword>
<name>A0A1I7YGQ0_9BILA</name>
<dbReference type="Proteomes" id="UP000095287">
    <property type="component" value="Unplaced"/>
</dbReference>
<reference evidence="3" key="1">
    <citation type="submission" date="2016-11" db="UniProtKB">
        <authorList>
            <consortium name="WormBaseParasite"/>
        </authorList>
    </citation>
    <scope>IDENTIFICATION</scope>
</reference>
<proteinExistence type="predicted"/>
<feature type="region of interest" description="Disordered" evidence="1">
    <location>
        <begin position="1"/>
        <end position="38"/>
    </location>
</feature>
<accession>A0A1I7YGQ0</accession>
<organism evidence="2 3">
    <name type="scientific">Steinernema glaseri</name>
    <dbReference type="NCBI Taxonomy" id="37863"/>
    <lineage>
        <taxon>Eukaryota</taxon>
        <taxon>Metazoa</taxon>
        <taxon>Ecdysozoa</taxon>
        <taxon>Nematoda</taxon>
        <taxon>Chromadorea</taxon>
        <taxon>Rhabditida</taxon>
        <taxon>Tylenchina</taxon>
        <taxon>Panagrolaimomorpha</taxon>
        <taxon>Strongyloidoidea</taxon>
        <taxon>Steinernematidae</taxon>
        <taxon>Steinernema</taxon>
    </lineage>
</organism>
<evidence type="ECO:0000313" key="2">
    <source>
        <dbReference type="Proteomes" id="UP000095287"/>
    </source>
</evidence>
<sequence length="53" mass="5948">SAVMHNTTMGEDLCQREKLAPVIRAPTSTDSLKKPPHGETTYDMYLHDSWCAL</sequence>
<evidence type="ECO:0000313" key="3">
    <source>
        <dbReference type="WBParaSite" id="L893_g1616.t1"/>
    </source>
</evidence>
<evidence type="ECO:0000256" key="1">
    <source>
        <dbReference type="SAM" id="MobiDB-lite"/>
    </source>
</evidence>
<dbReference type="WBParaSite" id="L893_g1616.t1">
    <property type="protein sequence ID" value="L893_g1616.t1"/>
    <property type="gene ID" value="L893_g1616"/>
</dbReference>
<dbReference type="AlphaFoldDB" id="A0A1I7YGQ0"/>